<organism evidence="3 4">
    <name type="scientific">Peptostreptococcus anaerobius</name>
    <dbReference type="NCBI Taxonomy" id="1261"/>
    <lineage>
        <taxon>Bacteria</taxon>
        <taxon>Bacillati</taxon>
        <taxon>Bacillota</taxon>
        <taxon>Clostridia</taxon>
        <taxon>Peptostreptococcales</taxon>
        <taxon>Peptostreptococcaceae</taxon>
        <taxon>Peptostreptococcus</taxon>
    </lineage>
</organism>
<dbReference type="Gene3D" id="3.40.50.11790">
    <property type="match status" value="1"/>
</dbReference>
<evidence type="ECO:0000313" key="4">
    <source>
        <dbReference type="Proteomes" id="UP000070326"/>
    </source>
</evidence>
<dbReference type="Gene3D" id="3.30.1370.220">
    <property type="match status" value="1"/>
</dbReference>
<dbReference type="Proteomes" id="UP000070326">
    <property type="component" value="Unassembled WGS sequence"/>
</dbReference>
<reference evidence="3 4" key="1">
    <citation type="submission" date="2016-02" db="EMBL/GenBank/DDBJ databases">
        <authorList>
            <person name="Wen L."/>
            <person name="He K."/>
            <person name="Yang H."/>
        </authorList>
    </citation>
    <scope>NUCLEOTIDE SEQUENCE [LARGE SCALE GENOMIC DNA]</scope>
    <source>
        <strain evidence="3 4">MJR8628A</strain>
    </source>
</reference>
<accession>A0A135YPX8</accession>
<evidence type="ECO:0000256" key="1">
    <source>
        <dbReference type="ARBA" id="ARBA00008005"/>
    </source>
</evidence>
<feature type="domain" description="Tail sheath protein subtilisin-like" evidence="2">
    <location>
        <begin position="90"/>
        <end position="234"/>
    </location>
</feature>
<dbReference type="InterPro" id="IPR035089">
    <property type="entry name" value="Phage_sheath_subtilisin"/>
</dbReference>
<dbReference type="AlphaFoldDB" id="A0A135YPX8"/>
<comment type="similarity">
    <text evidence="1">Belongs to the myoviridae tail sheath protein family.</text>
</comment>
<dbReference type="STRING" id="1261.HMPREF3195_01377"/>
<protein>
    <recommendedName>
        <fullName evidence="2">Tail sheath protein subtilisin-like domain-containing protein</fullName>
    </recommendedName>
</protein>
<dbReference type="PATRIC" id="fig|1261.5.peg.1380"/>
<name>A0A135YPX8_9FIRM</name>
<gene>
    <name evidence="3" type="ORF">HMPREF3195_01377</name>
</gene>
<dbReference type="Pfam" id="PF04984">
    <property type="entry name" value="Phage_sheath_1"/>
    <property type="match status" value="1"/>
</dbReference>
<sequence length="366" mass="40995">MGLQSTKIDFVARTEETVRLLQRGSVAILLKAASTNVYSFKNYDEAKEKLKTDKVNLSADGEKALELVFRGAVNMPYRVHVAFINDSEVLTTGLEVFEGIKFDWFCAPEFENKGTEIATWIKNLNEKRNMEVKAVVSNAKADCEYVVNFTSKKVIVASLGSEQNVEVTPAIMTARVASALAGTPLTRSITNLHLADIVSVERLTNEQYDTKIDQGELVLFNDWDKVRFGRGVTSLTTLGDKSVERKKILIVSKMHMWKREVKELSNEKYLGAMQNGINEKMLLVTSIKQYNAELVKKGVILASTSQSDVDIDVAAQEKYLKLEKNIDTSSMTEKEIRDAKTDSHVFIKADLMFTDAMEDIHITAVC</sequence>
<dbReference type="EMBL" id="LSQZ01000071">
    <property type="protein sequence ID" value="KXI11472.1"/>
    <property type="molecule type" value="Genomic_DNA"/>
</dbReference>
<comment type="caution">
    <text evidence="3">The sequence shown here is derived from an EMBL/GenBank/DDBJ whole genome shotgun (WGS) entry which is preliminary data.</text>
</comment>
<evidence type="ECO:0000313" key="3">
    <source>
        <dbReference type="EMBL" id="KXI11472.1"/>
    </source>
</evidence>
<proteinExistence type="inferred from homology"/>
<evidence type="ECO:0000259" key="2">
    <source>
        <dbReference type="Pfam" id="PF04984"/>
    </source>
</evidence>
<dbReference type="RefSeq" id="WP_061101922.1">
    <property type="nucleotide sequence ID" value="NZ_KQ961832.1"/>
</dbReference>